<dbReference type="Proteomes" id="UP000197138">
    <property type="component" value="Unassembled WGS sequence"/>
</dbReference>
<keyword evidence="4" id="KW-1185">Reference proteome</keyword>
<evidence type="ECO:0000313" key="2">
    <source>
        <dbReference type="EMBL" id="PKI62048.1"/>
    </source>
</evidence>
<name>A0A218XBG3_PUNGR</name>
<evidence type="ECO:0000313" key="3">
    <source>
        <dbReference type="Proteomes" id="UP000197138"/>
    </source>
</evidence>
<protein>
    <submittedName>
        <fullName evidence="1">Uncharacterized protein</fullName>
    </submittedName>
</protein>
<dbReference type="EMBL" id="MTKT01002011">
    <property type="protein sequence ID" value="OWM82287.1"/>
    <property type="molecule type" value="Genomic_DNA"/>
</dbReference>
<reference evidence="2 4" key="3">
    <citation type="submission" date="2017-11" db="EMBL/GenBank/DDBJ databases">
        <title>De-novo sequencing of pomegranate (Punica granatum L.) genome.</title>
        <authorList>
            <person name="Akparov Z."/>
            <person name="Amiraslanov A."/>
            <person name="Hajiyeva S."/>
            <person name="Abbasov M."/>
            <person name="Kaur K."/>
            <person name="Hamwieh A."/>
            <person name="Solovyev V."/>
            <person name="Salamov A."/>
            <person name="Braich B."/>
            <person name="Kosarev P."/>
            <person name="Mahmoud A."/>
            <person name="Hajiyev E."/>
            <person name="Babayeva S."/>
            <person name="Izzatullayeva V."/>
            <person name="Mammadov A."/>
            <person name="Mammadov A."/>
            <person name="Sharifova S."/>
            <person name="Ojaghi J."/>
            <person name="Eynullazada K."/>
            <person name="Bayramov B."/>
            <person name="Abdulazimova A."/>
            <person name="Shahmuradov I."/>
        </authorList>
    </citation>
    <scope>NUCLEOTIDE SEQUENCE [LARGE SCALE GENOMIC DNA]</scope>
    <source>
        <strain evidence="2">AG2017</strain>
        <strain evidence="4">cv. AG2017</strain>
        <tissue evidence="2">Leaf</tissue>
    </source>
</reference>
<evidence type="ECO:0000313" key="1">
    <source>
        <dbReference type="EMBL" id="OWM82287.1"/>
    </source>
</evidence>
<organism evidence="1 3">
    <name type="scientific">Punica granatum</name>
    <name type="common">Pomegranate</name>
    <dbReference type="NCBI Taxonomy" id="22663"/>
    <lineage>
        <taxon>Eukaryota</taxon>
        <taxon>Viridiplantae</taxon>
        <taxon>Streptophyta</taxon>
        <taxon>Embryophyta</taxon>
        <taxon>Tracheophyta</taxon>
        <taxon>Spermatophyta</taxon>
        <taxon>Magnoliopsida</taxon>
        <taxon>eudicotyledons</taxon>
        <taxon>Gunneridae</taxon>
        <taxon>Pentapetalae</taxon>
        <taxon>rosids</taxon>
        <taxon>malvids</taxon>
        <taxon>Myrtales</taxon>
        <taxon>Lythraceae</taxon>
        <taxon>Punica</taxon>
    </lineage>
</organism>
<dbReference type="AlphaFoldDB" id="A0A218XBG3"/>
<accession>A0A218XBG3</accession>
<dbReference type="EMBL" id="PGOL01000988">
    <property type="protein sequence ID" value="PKI62048.1"/>
    <property type="molecule type" value="Genomic_DNA"/>
</dbReference>
<proteinExistence type="predicted"/>
<gene>
    <name evidence="1" type="ORF">CDL15_Pgr001861</name>
    <name evidence="2" type="ORF">CRG98_017421</name>
</gene>
<reference evidence="1" key="2">
    <citation type="submission" date="2017-06" db="EMBL/GenBank/DDBJ databases">
        <title>The pomegranate genome and the genomics of punicalagin biosynthesis.</title>
        <authorList>
            <person name="Xu C."/>
        </authorList>
    </citation>
    <scope>NUCLEOTIDE SEQUENCE [LARGE SCALE GENOMIC DNA]</scope>
    <source>
        <tissue evidence="1">Fresh leaf</tissue>
    </source>
</reference>
<comment type="caution">
    <text evidence="1">The sequence shown here is derived from an EMBL/GenBank/DDBJ whole genome shotgun (WGS) entry which is preliminary data.</text>
</comment>
<reference evidence="3" key="1">
    <citation type="journal article" date="2017" name="Plant J.">
        <title>The pomegranate (Punica granatum L.) genome and the genomics of punicalagin biosynthesis.</title>
        <authorList>
            <person name="Qin G."/>
            <person name="Xu C."/>
            <person name="Ming R."/>
            <person name="Tang H."/>
            <person name="Guyot R."/>
            <person name="Kramer E.M."/>
            <person name="Hu Y."/>
            <person name="Yi X."/>
            <person name="Qi Y."/>
            <person name="Xu X."/>
            <person name="Gao Z."/>
            <person name="Pan H."/>
            <person name="Jian J."/>
            <person name="Tian Y."/>
            <person name="Yue Z."/>
            <person name="Xu Y."/>
        </authorList>
    </citation>
    <scope>NUCLEOTIDE SEQUENCE [LARGE SCALE GENOMIC DNA]</scope>
    <source>
        <strain evidence="3">cv. Dabenzi</strain>
    </source>
</reference>
<evidence type="ECO:0000313" key="4">
    <source>
        <dbReference type="Proteomes" id="UP000233551"/>
    </source>
</evidence>
<sequence length="115" mass="12609">MGTRNVKGEKGGWDPHVWGFFLCLMKFKSTYGESMCSGTSPLNQAPPAGPTIDTHVLAVCLSALCRFRSCGCLEDPAPVSSQRHVPPRSDMVRTRLPVMQTGDWGFPSHVAGRRF</sequence>
<dbReference type="Proteomes" id="UP000233551">
    <property type="component" value="Unassembled WGS sequence"/>
</dbReference>